<accession>A0A3P8C9D4</accession>
<dbReference type="Proteomes" id="UP000050761">
    <property type="component" value="Unassembled WGS sequence"/>
</dbReference>
<reference evidence="3" key="2">
    <citation type="submission" date="2019-09" db="UniProtKB">
        <authorList>
            <consortium name="WormBaseParasite"/>
        </authorList>
    </citation>
    <scope>IDENTIFICATION</scope>
</reference>
<name>A0A183GCQ9_HELPZ</name>
<keyword evidence="2" id="KW-1185">Reference proteome</keyword>
<organism evidence="2 3">
    <name type="scientific">Heligmosomoides polygyrus</name>
    <name type="common">Parasitic roundworm</name>
    <dbReference type="NCBI Taxonomy" id="6339"/>
    <lineage>
        <taxon>Eukaryota</taxon>
        <taxon>Metazoa</taxon>
        <taxon>Ecdysozoa</taxon>
        <taxon>Nematoda</taxon>
        <taxon>Chromadorea</taxon>
        <taxon>Rhabditida</taxon>
        <taxon>Rhabditina</taxon>
        <taxon>Rhabditomorpha</taxon>
        <taxon>Strongyloidea</taxon>
        <taxon>Heligmosomidae</taxon>
        <taxon>Heligmosomoides</taxon>
    </lineage>
</organism>
<protein>
    <submittedName>
        <fullName evidence="1 3">Uncharacterized protein</fullName>
    </submittedName>
</protein>
<accession>A0A183GCQ9</accession>
<dbReference type="AlphaFoldDB" id="A0A183GCQ9"/>
<evidence type="ECO:0000313" key="2">
    <source>
        <dbReference type="Proteomes" id="UP000050761"/>
    </source>
</evidence>
<evidence type="ECO:0000313" key="3">
    <source>
        <dbReference type="WBParaSite" id="HPBE_0001998001-mRNA-1"/>
    </source>
</evidence>
<evidence type="ECO:0000313" key="1">
    <source>
        <dbReference type="EMBL" id="VDP17698.1"/>
    </source>
</evidence>
<reference evidence="1 2" key="1">
    <citation type="submission" date="2018-11" db="EMBL/GenBank/DDBJ databases">
        <authorList>
            <consortium name="Pathogen Informatics"/>
        </authorList>
    </citation>
    <scope>NUCLEOTIDE SEQUENCE [LARGE SCALE GENOMIC DNA]</scope>
</reference>
<dbReference type="EMBL" id="UZAH01031766">
    <property type="protein sequence ID" value="VDP17698.1"/>
    <property type="molecule type" value="Genomic_DNA"/>
</dbReference>
<proteinExistence type="predicted"/>
<sequence length="68" mass="7849">MHPGSPYLCPQLDRPQLRFPDRLHCDIDLPPLWGYLLTAQIHVLYTCRFVLVIDLALRLSSASSPDFR</sequence>
<dbReference type="WBParaSite" id="HPBE_0001998001-mRNA-1">
    <property type="protein sequence ID" value="HPBE_0001998001-mRNA-1"/>
    <property type="gene ID" value="HPBE_0001998001"/>
</dbReference>
<gene>
    <name evidence="1" type="ORF">HPBE_LOCUS19977</name>
</gene>